<protein>
    <recommendedName>
        <fullName evidence="2">histidine kinase</fullName>
        <ecNumber evidence="2">2.7.13.3</ecNumber>
    </recommendedName>
</protein>
<evidence type="ECO:0000256" key="8">
    <source>
        <dbReference type="SAM" id="Coils"/>
    </source>
</evidence>
<dbReference type="InterPro" id="IPR001610">
    <property type="entry name" value="PAC"/>
</dbReference>
<dbReference type="InterPro" id="IPR035965">
    <property type="entry name" value="PAS-like_dom_sf"/>
</dbReference>
<keyword evidence="8" id="KW-0175">Coiled coil</keyword>
<evidence type="ECO:0000259" key="10">
    <source>
        <dbReference type="PROSITE" id="PS50042"/>
    </source>
</evidence>
<feature type="domain" description="Protein kinase" evidence="9">
    <location>
        <begin position="7"/>
        <end position="270"/>
    </location>
</feature>
<dbReference type="NCBIfam" id="TIGR00229">
    <property type="entry name" value="sensory_box"/>
    <property type="match status" value="1"/>
</dbReference>
<dbReference type="PANTHER" id="PTHR43642">
    <property type="entry name" value="HYBRID SIGNAL TRANSDUCTION HISTIDINE KINASE G"/>
    <property type="match status" value="1"/>
</dbReference>
<dbReference type="SUPFAM" id="SSF55874">
    <property type="entry name" value="ATPase domain of HSP90 chaperone/DNA topoisomerase II/histidine kinase"/>
    <property type="match status" value="1"/>
</dbReference>
<dbReference type="SMART" id="SM00387">
    <property type="entry name" value="HATPase_c"/>
    <property type="match status" value="1"/>
</dbReference>
<feature type="domain" description="Response regulatory" evidence="12">
    <location>
        <begin position="1907"/>
        <end position="2023"/>
    </location>
</feature>
<dbReference type="InterPro" id="IPR036097">
    <property type="entry name" value="HisK_dim/P_sf"/>
</dbReference>
<dbReference type="Gene3D" id="3.30.450.20">
    <property type="entry name" value="PAS domain"/>
    <property type="match status" value="1"/>
</dbReference>
<dbReference type="CDD" id="cd17546">
    <property type="entry name" value="REC_hyHK_CKI1_RcsC-like"/>
    <property type="match status" value="1"/>
</dbReference>
<dbReference type="Pfam" id="PF00072">
    <property type="entry name" value="Response_reg"/>
    <property type="match status" value="1"/>
</dbReference>
<dbReference type="InterPro" id="IPR003594">
    <property type="entry name" value="HATPase_dom"/>
</dbReference>
<dbReference type="SUPFAM" id="SSF55781">
    <property type="entry name" value="GAF domain-like"/>
    <property type="match status" value="1"/>
</dbReference>
<evidence type="ECO:0000256" key="7">
    <source>
        <dbReference type="PROSITE-ProRule" id="PRU00169"/>
    </source>
</evidence>
<accession>A0ABV4WXM9</accession>
<dbReference type="Pfam" id="PF02518">
    <property type="entry name" value="HATPase_c"/>
    <property type="match status" value="1"/>
</dbReference>
<feature type="domain" description="Cyclic nucleotide-binding" evidence="10">
    <location>
        <begin position="894"/>
        <end position="987"/>
    </location>
</feature>
<sequence>MLSIPGVEVKTRIYESANSLVFRAIRQSDNEPVILKILKENYPTPQELARYRTEYQITQSLNFSGCIKAYDLKPYQNTLVMFVEDFGGESLKIWMKQKKFSLEEFLRIAIATTESLAFLHAANIIHKDINPSNIVFNPATGQLKLIDFGISTKFTRENPTLKNPNILEGTLPYMSPEQTGRMNRSLDYRTDFYSLGITFYELLAYQLPFDSTDALELVHCHIAKQPLSPSEINSEIPQILSEIVMKLMAKNAEERYQSAFGIKADLEKCLNQLNNTQNISKFPLASQDISDKFQIPQKLYGREREIETLLNAFEQVSSQSQLFLIAGYSGIGKSALVQEIYKPITQKRGCFISGKFDQYQRNIPYSDVVNAFRDLVKQLLAENTVKLKEWQEKLLTALGVNGQVIIDVIPEVELIIGKQPVLPEVGISESQNRFKLVFQSFIKVFINSEHPLTVFLDDLQWADGASLKLMELLMSGTTPGLFLIGAYRDNEVSPAHPLSLTIEEIIKTGASVNRIFLSPLDLSIVTQLISDTLNCGENEVNSLAKLVFAKTGGNPFFMNEFLNSLYKERLFNFNLNSWKWEWNIEQLQEKDFTDNVVDLMVLKIQNLPENTQETLKIAACTGNRFELRSLASICQKSLQETVENLHAAIVENLVVPLGNMGDVELALAEKSPSTQSLEYKFIHDKIQQAAYSLIAEQDKPFVHRQIGQMLLQNTPSDKREEKIFDIVNQLNFATSLITKQSERDELAQLNLIAGKKAKISAAYQPALNYLQTGIELLATDSWQQQYHLILSLYEKAAEAAYLNNKLTLMEKFIEVVLSKAKTVLDKVKVYEIKIQACNAQNKFTESIDIALEVLNLLGVRLPKQPSKSDVWWRLLRTKLIIGRRSIASLVDLPIMTAPHPKARMRILNAIISASYSTSFLLFSLIVFEQVNLSIKWGNAPESAYACYSGYAIILCASVGDIEAGYQFGQLALNLLASLNAKEIQAKTYMIVNGVIKHWIEPVKETLKPLLESYVVGLETGDLEYAAYSAHQYCYHAFFSGSELVQLESEMADYAQVMRQIGQERTIELQELFHQAVLNLLDKTENLYDLVGNAYDEKVMLPELKSRNDRTAICYLYFIKLMLCFLFGDVKRAIANAELAEQYLDGIAALLLVAHFYFYNSLARLAMATEVEKSERKRPIQKVISNQKKMQKWAHHAPINNLHKYLLVEAELCRVIGKDRQAMNYYDRAISLAKENEYINEAALAYELAAKFYLSRNKELTAKAYMQEARYYYQLWGAAAKVKHLETQYPQLFAINQQINKEISTTTSTTGNRSSSSLDIDTVMKASEAISGEIVLDKLLSKLMKILMENVGAQVGYLILEKQGKLLIEAEGILGNEEVAVLQSIPVEGCQKLAESIICYVTRTKEKVVINDATCEGQFTNDPYIKNTQPKSILCAAFLNQGKLSAIVYLENRVTTQAFTPERLEILQLLSGQAAIAITNATLYSEVKERENRLTQFINAMPIGVTVHDTTGQIIYANQTAHQLSGINIIPEVNTQGLAETCQLYLAGTNQLYPTAKLPFVRSLAGETVKIEDMDFHRTDKILSLEVSSTPVVDETGKINYVIAAFQDITERKQAEKLLADYNRTLEQQVSDRTCELQREIIERKRAEEAAETANKAKSIFLANMSHELRTPLNAIIGFSQLMNRPLSLSPQYQEYLDIISRNGEHLLVLINQVLDLSKIEAGYATLNKTNFDFHRLLNELENMFQYQAENKGLQLLIECSQNVPQYLRTDATKLRQVLINLISNAIKFTSIGKVWIRIKTEELTQRIYFEIEDTGEGIAEDELEKLFAAFVQTKTGEKSQQGTGLGLTIARAFVRLMGGEITVTSQVGRGSLFKFDIKAKAVETADYQQEQASRRAIALAPNQPRYRILIVDDAADNRQLLVQLLSPFSFEVLEAANGGEAIKMWQEYSPHLIFMDMRMPVMDGYEAAKQIKNTINGQATAIIAVTASSFEEEKAPIFSSGCDDFICKPFREEHIFELLQKHIGVQFIFELVSTSVNHEKILTKSNLAGLPSDFLLNLQQAITNLDLERIQTVIGKIRKIDRQLASKIEASVENFQYEQLLDLIARLEQKDE</sequence>
<dbReference type="Pfam" id="PF13191">
    <property type="entry name" value="AAA_16"/>
    <property type="match status" value="1"/>
</dbReference>
<evidence type="ECO:0000259" key="11">
    <source>
        <dbReference type="PROSITE" id="PS50109"/>
    </source>
</evidence>
<dbReference type="Gene3D" id="3.30.450.40">
    <property type="match status" value="1"/>
</dbReference>
<dbReference type="SMART" id="SM00448">
    <property type="entry name" value="REC"/>
    <property type="match status" value="1"/>
</dbReference>
<evidence type="ECO:0000313" key="15">
    <source>
        <dbReference type="EMBL" id="MFB2875284.1"/>
    </source>
</evidence>
<evidence type="ECO:0000256" key="1">
    <source>
        <dbReference type="ARBA" id="ARBA00000085"/>
    </source>
</evidence>
<dbReference type="PRINTS" id="PR00344">
    <property type="entry name" value="BCTRLSENSOR"/>
</dbReference>
<dbReference type="InterPro" id="IPR000014">
    <property type="entry name" value="PAS"/>
</dbReference>
<dbReference type="InterPro" id="IPR001789">
    <property type="entry name" value="Sig_transdc_resp-reg_receiver"/>
</dbReference>
<dbReference type="Pfam" id="PF13188">
    <property type="entry name" value="PAS_8"/>
    <property type="match status" value="1"/>
</dbReference>
<dbReference type="CDD" id="cd14014">
    <property type="entry name" value="STKc_PknB_like"/>
    <property type="match status" value="1"/>
</dbReference>
<comment type="caution">
    <text evidence="15">The sequence shown here is derived from an EMBL/GenBank/DDBJ whole genome shotgun (WGS) entry which is preliminary data.</text>
</comment>
<evidence type="ECO:0000256" key="2">
    <source>
        <dbReference type="ARBA" id="ARBA00012438"/>
    </source>
</evidence>
<feature type="domain" description="Histidine kinase" evidence="11">
    <location>
        <begin position="1663"/>
        <end position="1881"/>
    </location>
</feature>
<dbReference type="CDD" id="cd00082">
    <property type="entry name" value="HisKA"/>
    <property type="match status" value="1"/>
</dbReference>
<evidence type="ECO:0000259" key="14">
    <source>
        <dbReference type="PROSITE" id="PS50113"/>
    </source>
</evidence>
<dbReference type="Proteomes" id="UP001576774">
    <property type="component" value="Unassembled WGS sequence"/>
</dbReference>
<dbReference type="SMART" id="SM00065">
    <property type="entry name" value="GAF"/>
    <property type="match status" value="1"/>
</dbReference>
<dbReference type="InterPro" id="IPR000595">
    <property type="entry name" value="cNMP-bd_dom"/>
</dbReference>
<dbReference type="Gene3D" id="3.40.50.300">
    <property type="entry name" value="P-loop containing nucleotide triphosphate hydrolases"/>
    <property type="match status" value="1"/>
</dbReference>
<dbReference type="InterPro" id="IPR041664">
    <property type="entry name" value="AAA_16"/>
</dbReference>
<keyword evidence="4" id="KW-0808">Transferase</keyword>
<dbReference type="InterPro" id="IPR003661">
    <property type="entry name" value="HisK_dim/P_dom"/>
</dbReference>
<keyword evidence="3 7" id="KW-0597">Phosphoprotein</keyword>
<dbReference type="PROSITE" id="PS50109">
    <property type="entry name" value="HIS_KIN"/>
    <property type="match status" value="1"/>
</dbReference>
<dbReference type="InterPro" id="IPR003018">
    <property type="entry name" value="GAF"/>
</dbReference>
<keyword evidence="5" id="KW-0418">Kinase</keyword>
<dbReference type="Pfam" id="PF01590">
    <property type="entry name" value="GAF"/>
    <property type="match status" value="1"/>
</dbReference>
<feature type="coiled-coil region" evidence="8">
    <location>
        <begin position="1611"/>
        <end position="1656"/>
    </location>
</feature>
<feature type="modified residue" description="4-aspartylphosphate" evidence="7">
    <location>
        <position position="1956"/>
    </location>
</feature>
<dbReference type="Pfam" id="PF00512">
    <property type="entry name" value="HisKA"/>
    <property type="match status" value="1"/>
</dbReference>
<dbReference type="Pfam" id="PF00069">
    <property type="entry name" value="Pkinase"/>
    <property type="match status" value="1"/>
</dbReference>
<dbReference type="PROSITE" id="PS50112">
    <property type="entry name" value="PAS"/>
    <property type="match status" value="1"/>
</dbReference>
<evidence type="ECO:0000256" key="6">
    <source>
        <dbReference type="ARBA" id="ARBA00023012"/>
    </source>
</evidence>
<dbReference type="SUPFAM" id="SSF56112">
    <property type="entry name" value="Protein kinase-like (PK-like)"/>
    <property type="match status" value="1"/>
</dbReference>
<dbReference type="PROSITE" id="PS50113">
    <property type="entry name" value="PAC"/>
    <property type="match status" value="1"/>
</dbReference>
<keyword evidence="6" id="KW-0902">Two-component regulatory system</keyword>
<dbReference type="PANTHER" id="PTHR43642:SF1">
    <property type="entry name" value="HYBRID SIGNAL TRANSDUCTION HISTIDINE KINASE G"/>
    <property type="match status" value="1"/>
</dbReference>
<dbReference type="PROSITE" id="PS50011">
    <property type="entry name" value="PROTEIN_KINASE_DOM"/>
    <property type="match status" value="1"/>
</dbReference>
<dbReference type="Gene3D" id="1.10.287.130">
    <property type="match status" value="1"/>
</dbReference>
<dbReference type="InterPro" id="IPR029016">
    <property type="entry name" value="GAF-like_dom_sf"/>
</dbReference>
<evidence type="ECO:0000313" key="16">
    <source>
        <dbReference type="Proteomes" id="UP001576774"/>
    </source>
</evidence>
<dbReference type="InterPro" id="IPR005467">
    <property type="entry name" value="His_kinase_dom"/>
</dbReference>
<evidence type="ECO:0000256" key="4">
    <source>
        <dbReference type="ARBA" id="ARBA00022679"/>
    </source>
</evidence>
<dbReference type="SUPFAM" id="SSF55785">
    <property type="entry name" value="PYP-like sensor domain (PAS domain)"/>
    <property type="match status" value="1"/>
</dbReference>
<dbReference type="InterPro" id="IPR004358">
    <property type="entry name" value="Sig_transdc_His_kin-like_C"/>
</dbReference>
<dbReference type="InterPro" id="IPR011006">
    <property type="entry name" value="CheY-like_superfamily"/>
</dbReference>
<dbReference type="InterPro" id="IPR000719">
    <property type="entry name" value="Prot_kinase_dom"/>
</dbReference>
<dbReference type="InterPro" id="IPR053159">
    <property type="entry name" value="Hybrid_Histidine_Kinase"/>
</dbReference>
<dbReference type="EC" id="2.7.13.3" evidence="2"/>
<dbReference type="SUPFAM" id="SSF47384">
    <property type="entry name" value="Homodimeric domain of signal transducing histidine kinase"/>
    <property type="match status" value="1"/>
</dbReference>
<organism evidence="15 16">
    <name type="scientific">Floridaenema aerugineum BLCC-F46</name>
    <dbReference type="NCBI Taxonomy" id="3153654"/>
    <lineage>
        <taxon>Bacteria</taxon>
        <taxon>Bacillati</taxon>
        <taxon>Cyanobacteriota</taxon>
        <taxon>Cyanophyceae</taxon>
        <taxon>Oscillatoriophycideae</taxon>
        <taxon>Aerosakkonematales</taxon>
        <taxon>Aerosakkonemataceae</taxon>
        <taxon>Floridanema</taxon>
        <taxon>Floridanema aerugineum</taxon>
    </lineage>
</organism>
<dbReference type="SMART" id="SM00388">
    <property type="entry name" value="HisKA"/>
    <property type="match status" value="1"/>
</dbReference>
<feature type="domain" description="PAS" evidence="13">
    <location>
        <begin position="1489"/>
        <end position="1527"/>
    </location>
</feature>
<dbReference type="Gene3D" id="3.40.50.2300">
    <property type="match status" value="1"/>
</dbReference>
<dbReference type="Gene3D" id="3.30.565.10">
    <property type="entry name" value="Histidine kinase-like ATPase, C-terminal domain"/>
    <property type="match status" value="1"/>
</dbReference>
<evidence type="ECO:0000259" key="13">
    <source>
        <dbReference type="PROSITE" id="PS50112"/>
    </source>
</evidence>
<dbReference type="Gene3D" id="1.10.510.10">
    <property type="entry name" value="Transferase(Phosphotransferase) domain 1"/>
    <property type="match status" value="1"/>
</dbReference>
<evidence type="ECO:0000259" key="12">
    <source>
        <dbReference type="PROSITE" id="PS50110"/>
    </source>
</evidence>
<dbReference type="SMART" id="SM00086">
    <property type="entry name" value="PAC"/>
    <property type="match status" value="1"/>
</dbReference>
<gene>
    <name evidence="15" type="ORF">ACE1CC_00165</name>
</gene>
<dbReference type="InterPro" id="IPR011009">
    <property type="entry name" value="Kinase-like_dom_sf"/>
</dbReference>
<dbReference type="CDD" id="cd00130">
    <property type="entry name" value="PAS"/>
    <property type="match status" value="1"/>
</dbReference>
<proteinExistence type="predicted"/>
<dbReference type="RefSeq" id="WP_413268451.1">
    <property type="nucleotide sequence ID" value="NZ_JBHFNQ010000003.1"/>
</dbReference>
<dbReference type="SUPFAM" id="SSF52540">
    <property type="entry name" value="P-loop containing nucleoside triphosphate hydrolases"/>
    <property type="match status" value="1"/>
</dbReference>
<dbReference type="PROSITE" id="PS50110">
    <property type="entry name" value="RESPONSE_REGULATORY"/>
    <property type="match status" value="1"/>
</dbReference>
<dbReference type="SUPFAM" id="SSF52172">
    <property type="entry name" value="CheY-like"/>
    <property type="match status" value="1"/>
</dbReference>
<evidence type="ECO:0000256" key="5">
    <source>
        <dbReference type="ARBA" id="ARBA00022777"/>
    </source>
</evidence>
<dbReference type="InterPro" id="IPR036890">
    <property type="entry name" value="HATPase_C_sf"/>
</dbReference>
<comment type="catalytic activity">
    <reaction evidence="1">
        <text>ATP + protein L-histidine = ADP + protein N-phospho-L-histidine.</text>
        <dbReference type="EC" id="2.7.13.3"/>
    </reaction>
</comment>
<reference evidence="15 16" key="1">
    <citation type="submission" date="2024-09" db="EMBL/GenBank/DDBJ databases">
        <title>Floridaenema gen nov. (Aerosakkonemataceae, Aerosakkonematales ord. nov., Cyanobacteria) from benthic tropical and subtropical fresh waters, with the description of four new species.</title>
        <authorList>
            <person name="Moretto J.A."/>
            <person name="Berthold D.E."/>
            <person name="Lefler F.W."/>
            <person name="Huang I.-S."/>
            <person name="Laughinghouse H. IV."/>
        </authorList>
    </citation>
    <scope>NUCLEOTIDE SEQUENCE [LARGE SCALE GENOMIC DNA]</scope>
    <source>
        <strain evidence="15 16">BLCC-F46</strain>
    </source>
</reference>
<evidence type="ECO:0000256" key="3">
    <source>
        <dbReference type="ARBA" id="ARBA00022553"/>
    </source>
</evidence>
<dbReference type="InterPro" id="IPR000700">
    <property type="entry name" value="PAS-assoc_C"/>
</dbReference>
<keyword evidence="16" id="KW-1185">Reference proteome</keyword>
<dbReference type="PROSITE" id="PS50042">
    <property type="entry name" value="CNMP_BINDING_3"/>
    <property type="match status" value="1"/>
</dbReference>
<dbReference type="InterPro" id="IPR027417">
    <property type="entry name" value="P-loop_NTPase"/>
</dbReference>
<dbReference type="CDD" id="cd16922">
    <property type="entry name" value="HATPase_EvgS-ArcB-TorS-like"/>
    <property type="match status" value="1"/>
</dbReference>
<dbReference type="EMBL" id="JBHFNQ010000003">
    <property type="protein sequence ID" value="MFB2875284.1"/>
    <property type="molecule type" value="Genomic_DNA"/>
</dbReference>
<evidence type="ECO:0000259" key="9">
    <source>
        <dbReference type="PROSITE" id="PS50011"/>
    </source>
</evidence>
<feature type="domain" description="PAC" evidence="14">
    <location>
        <begin position="1566"/>
        <end position="1620"/>
    </location>
</feature>
<name>A0ABV4WXM9_9CYAN</name>